<evidence type="ECO:0000313" key="10">
    <source>
        <dbReference type="EMBL" id="QDS89370.1"/>
    </source>
</evidence>
<reference evidence="10 11" key="1">
    <citation type="submission" date="2019-02" db="EMBL/GenBank/DDBJ databases">
        <title>Deep-cultivation of Planctomycetes and their phenomic and genomic characterization uncovers novel biology.</title>
        <authorList>
            <person name="Wiegand S."/>
            <person name="Jogler M."/>
            <person name="Boedeker C."/>
            <person name="Pinto D."/>
            <person name="Vollmers J."/>
            <person name="Rivas-Marin E."/>
            <person name="Kohn T."/>
            <person name="Peeters S.H."/>
            <person name="Heuer A."/>
            <person name="Rast P."/>
            <person name="Oberbeckmann S."/>
            <person name="Bunk B."/>
            <person name="Jeske O."/>
            <person name="Meyerdierks A."/>
            <person name="Storesund J.E."/>
            <person name="Kallscheuer N."/>
            <person name="Luecker S."/>
            <person name="Lage O.M."/>
            <person name="Pohl T."/>
            <person name="Merkel B.J."/>
            <person name="Hornburger P."/>
            <person name="Mueller R.-W."/>
            <person name="Bruemmer F."/>
            <person name="Labrenz M."/>
            <person name="Spormann A.M."/>
            <person name="Op den Camp H."/>
            <person name="Overmann J."/>
            <person name="Amann R."/>
            <person name="Jetten M.S.M."/>
            <person name="Mascher T."/>
            <person name="Medema M.H."/>
            <person name="Devos D.P."/>
            <person name="Kaster A.-K."/>
            <person name="Ovreas L."/>
            <person name="Rohde M."/>
            <person name="Galperin M.Y."/>
            <person name="Jogler C."/>
        </authorList>
    </citation>
    <scope>NUCLEOTIDE SEQUENCE [LARGE SCALE GENOMIC DNA]</scope>
    <source>
        <strain evidence="10 11">EC9</strain>
    </source>
</reference>
<keyword evidence="2 6" id="KW-0805">Transcription regulation</keyword>
<name>A0A517M3C7_9BACT</name>
<dbReference type="SUPFAM" id="SSF88946">
    <property type="entry name" value="Sigma2 domain of RNA polymerase sigma factors"/>
    <property type="match status" value="1"/>
</dbReference>
<dbReference type="KEGG" id="ruv:EC9_35690"/>
<dbReference type="RefSeq" id="WP_246105736.1">
    <property type="nucleotide sequence ID" value="NZ_CP036261.1"/>
</dbReference>
<feature type="region of interest" description="Disordered" evidence="7">
    <location>
        <begin position="100"/>
        <end position="120"/>
    </location>
</feature>
<comment type="similarity">
    <text evidence="1 6">Belongs to the sigma-70 factor family. ECF subfamily.</text>
</comment>
<dbReference type="InterPro" id="IPR036388">
    <property type="entry name" value="WH-like_DNA-bd_sf"/>
</dbReference>
<evidence type="ECO:0000256" key="5">
    <source>
        <dbReference type="ARBA" id="ARBA00023163"/>
    </source>
</evidence>
<dbReference type="InterPro" id="IPR013324">
    <property type="entry name" value="RNA_pol_sigma_r3/r4-like"/>
</dbReference>
<dbReference type="InterPro" id="IPR013249">
    <property type="entry name" value="RNA_pol_sigma70_r4_t2"/>
</dbReference>
<protein>
    <recommendedName>
        <fullName evidence="6">RNA polymerase sigma factor</fullName>
    </recommendedName>
</protein>
<dbReference type="PANTHER" id="PTHR43133">
    <property type="entry name" value="RNA POLYMERASE ECF-TYPE SIGMA FACTO"/>
    <property type="match status" value="1"/>
</dbReference>
<keyword evidence="4 6" id="KW-0238">DNA-binding</keyword>
<dbReference type="GO" id="GO:0003677">
    <property type="term" value="F:DNA binding"/>
    <property type="evidence" value="ECO:0007669"/>
    <property type="project" value="UniProtKB-KW"/>
</dbReference>
<dbReference type="GO" id="GO:0016987">
    <property type="term" value="F:sigma factor activity"/>
    <property type="evidence" value="ECO:0007669"/>
    <property type="project" value="UniProtKB-KW"/>
</dbReference>
<keyword evidence="3 6" id="KW-0731">Sigma factor</keyword>
<dbReference type="PANTHER" id="PTHR43133:SF8">
    <property type="entry name" value="RNA POLYMERASE SIGMA FACTOR HI_1459-RELATED"/>
    <property type="match status" value="1"/>
</dbReference>
<dbReference type="InterPro" id="IPR039425">
    <property type="entry name" value="RNA_pol_sigma-70-like"/>
</dbReference>
<dbReference type="EMBL" id="CP036261">
    <property type="protein sequence ID" value="QDS89370.1"/>
    <property type="molecule type" value="Genomic_DNA"/>
</dbReference>
<feature type="compositionally biased region" description="Basic and acidic residues" evidence="7">
    <location>
        <begin position="102"/>
        <end position="117"/>
    </location>
</feature>
<keyword evidence="11" id="KW-1185">Reference proteome</keyword>
<evidence type="ECO:0000256" key="6">
    <source>
        <dbReference type="RuleBase" id="RU000716"/>
    </source>
</evidence>
<dbReference type="SUPFAM" id="SSF88659">
    <property type="entry name" value="Sigma3 and sigma4 domains of RNA polymerase sigma factors"/>
    <property type="match status" value="1"/>
</dbReference>
<dbReference type="GO" id="GO:0006352">
    <property type="term" value="P:DNA-templated transcription initiation"/>
    <property type="evidence" value="ECO:0007669"/>
    <property type="project" value="InterPro"/>
</dbReference>
<dbReference type="InterPro" id="IPR014284">
    <property type="entry name" value="RNA_pol_sigma-70_dom"/>
</dbReference>
<dbReference type="Proteomes" id="UP000319557">
    <property type="component" value="Chromosome"/>
</dbReference>
<gene>
    <name evidence="10" type="primary">rpoE_5</name>
    <name evidence="10" type="ORF">EC9_35690</name>
</gene>
<feature type="domain" description="RNA polymerase sigma-70 region 2" evidence="8">
    <location>
        <begin position="35"/>
        <end position="103"/>
    </location>
</feature>
<dbReference type="InterPro" id="IPR007627">
    <property type="entry name" value="RNA_pol_sigma70_r2"/>
</dbReference>
<feature type="domain" description="RNA polymerase sigma factor 70 region 4 type 2" evidence="9">
    <location>
        <begin position="146"/>
        <end position="197"/>
    </location>
</feature>
<accession>A0A517M3C7</accession>
<evidence type="ECO:0000256" key="4">
    <source>
        <dbReference type="ARBA" id="ARBA00023125"/>
    </source>
</evidence>
<organism evidence="10 11">
    <name type="scientific">Rosistilla ulvae</name>
    <dbReference type="NCBI Taxonomy" id="1930277"/>
    <lineage>
        <taxon>Bacteria</taxon>
        <taxon>Pseudomonadati</taxon>
        <taxon>Planctomycetota</taxon>
        <taxon>Planctomycetia</taxon>
        <taxon>Pirellulales</taxon>
        <taxon>Pirellulaceae</taxon>
        <taxon>Rosistilla</taxon>
    </lineage>
</organism>
<dbReference type="InterPro" id="IPR013325">
    <property type="entry name" value="RNA_pol_sigma_r2"/>
</dbReference>
<evidence type="ECO:0000313" key="11">
    <source>
        <dbReference type="Proteomes" id="UP000319557"/>
    </source>
</evidence>
<dbReference type="CDD" id="cd06171">
    <property type="entry name" value="Sigma70_r4"/>
    <property type="match status" value="1"/>
</dbReference>
<keyword evidence="5 6" id="KW-0804">Transcription</keyword>
<sequence>MPVSPSTALRYQQLDPDVRLMLRVRNDDATAFEELVHRYQNRLVQLLEHLAPRRDMAEDLAQDVFMRVYRARKSYEPGAKFSTWLFTIAGNVAKNSLRSASRRREVRATDAPRRNDTESDATLESLALAASGQMPARQIEGLERAEIVRMAIQELNERQRMALWLSRFEELSYAEIADVMKMTPQAVKSLLSRARVNLKEILEPYVNQGSNLATANKTEDPT</sequence>
<dbReference type="Pfam" id="PF08281">
    <property type="entry name" value="Sigma70_r4_2"/>
    <property type="match status" value="1"/>
</dbReference>
<evidence type="ECO:0000259" key="9">
    <source>
        <dbReference type="Pfam" id="PF08281"/>
    </source>
</evidence>
<dbReference type="Gene3D" id="1.10.10.10">
    <property type="entry name" value="Winged helix-like DNA-binding domain superfamily/Winged helix DNA-binding domain"/>
    <property type="match status" value="1"/>
</dbReference>
<dbReference type="PROSITE" id="PS01063">
    <property type="entry name" value="SIGMA70_ECF"/>
    <property type="match status" value="1"/>
</dbReference>
<dbReference type="InterPro" id="IPR000838">
    <property type="entry name" value="RNA_pol_sigma70_ECF_CS"/>
</dbReference>
<evidence type="ECO:0000256" key="1">
    <source>
        <dbReference type="ARBA" id="ARBA00010641"/>
    </source>
</evidence>
<dbReference type="Gene3D" id="1.10.1740.10">
    <property type="match status" value="1"/>
</dbReference>
<proteinExistence type="inferred from homology"/>
<dbReference type="Pfam" id="PF04542">
    <property type="entry name" value="Sigma70_r2"/>
    <property type="match status" value="1"/>
</dbReference>
<evidence type="ECO:0000256" key="2">
    <source>
        <dbReference type="ARBA" id="ARBA00023015"/>
    </source>
</evidence>
<evidence type="ECO:0000259" key="8">
    <source>
        <dbReference type="Pfam" id="PF04542"/>
    </source>
</evidence>
<dbReference type="NCBIfam" id="TIGR02937">
    <property type="entry name" value="sigma70-ECF"/>
    <property type="match status" value="1"/>
</dbReference>
<evidence type="ECO:0000256" key="3">
    <source>
        <dbReference type="ARBA" id="ARBA00023082"/>
    </source>
</evidence>
<dbReference type="AlphaFoldDB" id="A0A517M3C7"/>
<evidence type="ECO:0000256" key="7">
    <source>
        <dbReference type="SAM" id="MobiDB-lite"/>
    </source>
</evidence>